<dbReference type="GO" id="GO:0017111">
    <property type="term" value="F:ribonucleoside triphosphate phosphatase activity"/>
    <property type="evidence" value="ECO:0007669"/>
    <property type="project" value="InterPro"/>
</dbReference>
<comment type="catalytic activity">
    <reaction evidence="8 10">
        <text>dITP + H2O = dIMP + diphosphate + H(+)</text>
        <dbReference type="Rhea" id="RHEA:28342"/>
        <dbReference type="ChEBI" id="CHEBI:15377"/>
        <dbReference type="ChEBI" id="CHEBI:15378"/>
        <dbReference type="ChEBI" id="CHEBI:33019"/>
        <dbReference type="ChEBI" id="CHEBI:61194"/>
        <dbReference type="ChEBI" id="CHEBI:61382"/>
        <dbReference type="EC" id="3.6.1.66"/>
    </reaction>
</comment>
<comment type="subunit">
    <text evidence="2 10">Homodimer.</text>
</comment>
<dbReference type="EC" id="3.6.1.66" evidence="10"/>
<dbReference type="InterPro" id="IPR020922">
    <property type="entry name" value="dITP/XTP_pyrophosphatase"/>
</dbReference>
<comment type="function">
    <text evidence="10">Pyrophosphatase that catalyzes the hydrolysis of nucleoside triphosphates to their monophosphate derivatives, with a high preference for the non-canonical purine nucleotides XTP (xanthosine triphosphate), dITP (deoxyinosine triphosphate) and ITP. Seems to function as a house-cleaning enzyme that removes non-canonical purine nucleotides from the nucleotide pool, thus preventing their incorporation into DNA/RNA and avoiding chromosomal lesions.</text>
</comment>
<dbReference type="HAMAP" id="MF_01405">
    <property type="entry name" value="Non_canon_purine_NTPase"/>
    <property type="match status" value="1"/>
</dbReference>
<evidence type="ECO:0000256" key="7">
    <source>
        <dbReference type="ARBA" id="ARBA00023080"/>
    </source>
</evidence>
<dbReference type="SUPFAM" id="SSF52972">
    <property type="entry name" value="ITPase-like"/>
    <property type="match status" value="1"/>
</dbReference>
<feature type="binding site" evidence="10">
    <location>
        <position position="174"/>
    </location>
    <ligand>
        <name>substrate</name>
    </ligand>
</feature>
<gene>
    <name evidence="12" type="primary">rdgB</name>
    <name evidence="12" type="ORF">HF878_06230</name>
</gene>
<feature type="binding site" evidence="10">
    <location>
        <begin position="153"/>
        <end position="156"/>
    </location>
    <ligand>
        <name>substrate</name>
    </ligand>
</feature>
<dbReference type="Proteomes" id="UP000543804">
    <property type="component" value="Unassembled WGS sequence"/>
</dbReference>
<sequence>MKKIVIATKNQGKLREMRQAFAHLPVEVVALDAFAEVPEPVEDGATFEENARIKAHAYALATHCACVADDSGLEVAALGGAPGVHSARFSGRHGDDAANNEKLVAELAARGLTQSAADYRCALVFEDTDGTVYTADGRCDGTVRTQPRGEGGFGYDPYFYVGEKSMAELTFAEKDAISHRGRALRALVRQLEEVLA</sequence>
<reference evidence="12 13" key="1">
    <citation type="submission" date="2020-04" db="EMBL/GenBank/DDBJ databases">
        <authorList>
            <person name="Hitch T.C.A."/>
            <person name="Wylensek D."/>
            <person name="Clavel T."/>
        </authorList>
    </citation>
    <scope>NUCLEOTIDE SEQUENCE [LARGE SCALE GENOMIC DNA]</scope>
    <source>
        <strain evidence="12 13">PG-130-P53-12</strain>
    </source>
</reference>
<evidence type="ECO:0000256" key="5">
    <source>
        <dbReference type="ARBA" id="ARBA00022801"/>
    </source>
</evidence>
<dbReference type="GO" id="GO:0005829">
    <property type="term" value="C:cytosol"/>
    <property type="evidence" value="ECO:0007669"/>
    <property type="project" value="TreeGrafter"/>
</dbReference>
<keyword evidence="7 10" id="KW-0546">Nucleotide metabolism</keyword>
<comment type="similarity">
    <text evidence="1 10 11">Belongs to the HAM1 NTPase family.</text>
</comment>
<dbReference type="GO" id="GO:0009146">
    <property type="term" value="P:purine nucleoside triphosphate catabolic process"/>
    <property type="evidence" value="ECO:0007669"/>
    <property type="project" value="UniProtKB-UniRule"/>
</dbReference>
<proteinExistence type="inferred from homology"/>
<dbReference type="RefSeq" id="WP_170077514.1">
    <property type="nucleotide sequence ID" value="NZ_JABAFA010000018.1"/>
</dbReference>
<dbReference type="GO" id="GO:0036222">
    <property type="term" value="F:XTP diphosphatase activity"/>
    <property type="evidence" value="ECO:0007669"/>
    <property type="project" value="UniProtKB-UniRule"/>
</dbReference>
<dbReference type="InterPro" id="IPR002637">
    <property type="entry name" value="RdgB/HAM1"/>
</dbReference>
<evidence type="ECO:0000256" key="3">
    <source>
        <dbReference type="ARBA" id="ARBA00022723"/>
    </source>
</evidence>
<evidence type="ECO:0000256" key="9">
    <source>
        <dbReference type="ARBA" id="ARBA00052017"/>
    </source>
</evidence>
<dbReference type="Pfam" id="PF01725">
    <property type="entry name" value="Ham1p_like"/>
    <property type="match status" value="1"/>
</dbReference>
<dbReference type="GO" id="GO:0035870">
    <property type="term" value="F:dITP diphosphatase activity"/>
    <property type="evidence" value="ECO:0007669"/>
    <property type="project" value="UniProtKB-UniRule"/>
</dbReference>
<keyword evidence="13" id="KW-1185">Reference proteome</keyword>
<dbReference type="NCBIfam" id="TIGR00042">
    <property type="entry name" value="RdgB/HAM1 family non-canonical purine NTP pyrophosphatase"/>
    <property type="match status" value="1"/>
</dbReference>
<protein>
    <recommendedName>
        <fullName evidence="10">dITP/XTP pyrophosphatase</fullName>
        <ecNumber evidence="10">3.6.1.66</ecNumber>
    </recommendedName>
    <alternativeName>
        <fullName evidence="10">Non-canonical purine NTP pyrophosphatase</fullName>
    </alternativeName>
    <alternativeName>
        <fullName evidence="10">Non-standard purine NTP pyrophosphatase</fullName>
    </alternativeName>
    <alternativeName>
        <fullName evidence="10">Nucleoside-triphosphate diphosphatase</fullName>
    </alternativeName>
    <alternativeName>
        <fullName evidence="10">Nucleoside-triphosphate pyrophosphatase</fullName>
        <shortName evidence="10">NTPase</shortName>
    </alternativeName>
</protein>
<feature type="binding site" evidence="10">
    <location>
        <position position="71"/>
    </location>
    <ligand>
        <name>substrate</name>
    </ligand>
</feature>
<feature type="active site" description="Proton acceptor" evidence="10">
    <location>
        <position position="70"/>
    </location>
</feature>
<comment type="caution">
    <text evidence="12">The sequence shown here is derived from an EMBL/GenBank/DDBJ whole genome shotgun (WGS) entry which is preliminary data.</text>
</comment>
<keyword evidence="4 10" id="KW-0547">Nucleotide-binding</keyword>
<evidence type="ECO:0000256" key="10">
    <source>
        <dbReference type="HAMAP-Rule" id="MF_01405"/>
    </source>
</evidence>
<comment type="catalytic activity">
    <reaction evidence="9 10">
        <text>XTP + H2O = XMP + diphosphate + H(+)</text>
        <dbReference type="Rhea" id="RHEA:28610"/>
        <dbReference type="ChEBI" id="CHEBI:15377"/>
        <dbReference type="ChEBI" id="CHEBI:15378"/>
        <dbReference type="ChEBI" id="CHEBI:33019"/>
        <dbReference type="ChEBI" id="CHEBI:57464"/>
        <dbReference type="ChEBI" id="CHEBI:61314"/>
        <dbReference type="EC" id="3.6.1.66"/>
    </reaction>
</comment>
<feature type="binding site" evidence="10">
    <location>
        <begin position="8"/>
        <end position="13"/>
    </location>
    <ligand>
        <name>substrate</name>
    </ligand>
</feature>
<keyword evidence="6 10" id="KW-0460">Magnesium</keyword>
<comment type="cofactor">
    <cofactor evidence="10">
        <name>Mg(2+)</name>
        <dbReference type="ChEBI" id="CHEBI:18420"/>
    </cofactor>
    <text evidence="10">Binds 1 Mg(2+) ion per subunit.</text>
</comment>
<evidence type="ECO:0000313" key="12">
    <source>
        <dbReference type="EMBL" id="NMD99079.1"/>
    </source>
</evidence>
<evidence type="ECO:0000256" key="11">
    <source>
        <dbReference type="RuleBase" id="RU003781"/>
    </source>
</evidence>
<dbReference type="AlphaFoldDB" id="A0A848B497"/>
<dbReference type="GO" id="GO:0000166">
    <property type="term" value="F:nucleotide binding"/>
    <property type="evidence" value="ECO:0007669"/>
    <property type="project" value="UniProtKB-KW"/>
</dbReference>
<evidence type="ECO:0000256" key="1">
    <source>
        <dbReference type="ARBA" id="ARBA00008023"/>
    </source>
</evidence>
<dbReference type="PANTHER" id="PTHR11067:SF9">
    <property type="entry name" value="INOSINE TRIPHOSPHATE PYROPHOSPHATASE"/>
    <property type="match status" value="1"/>
</dbReference>
<comment type="catalytic activity">
    <reaction evidence="10">
        <text>ITP + H2O = IMP + diphosphate + H(+)</text>
        <dbReference type="Rhea" id="RHEA:29399"/>
        <dbReference type="ChEBI" id="CHEBI:15377"/>
        <dbReference type="ChEBI" id="CHEBI:15378"/>
        <dbReference type="ChEBI" id="CHEBI:33019"/>
        <dbReference type="ChEBI" id="CHEBI:58053"/>
        <dbReference type="ChEBI" id="CHEBI:61402"/>
        <dbReference type="EC" id="3.6.1.66"/>
    </reaction>
</comment>
<dbReference type="EMBL" id="JABAFA010000018">
    <property type="protein sequence ID" value="NMD99079.1"/>
    <property type="molecule type" value="Genomic_DNA"/>
</dbReference>
<organism evidence="12 13">
    <name type="scientific">Selenomonas bovis</name>
    <dbReference type="NCBI Taxonomy" id="416586"/>
    <lineage>
        <taxon>Bacteria</taxon>
        <taxon>Bacillati</taxon>
        <taxon>Bacillota</taxon>
        <taxon>Negativicutes</taxon>
        <taxon>Selenomonadales</taxon>
        <taxon>Selenomonadaceae</taxon>
        <taxon>Selenomonas</taxon>
    </lineage>
</organism>
<dbReference type="GO" id="GO:0046872">
    <property type="term" value="F:metal ion binding"/>
    <property type="evidence" value="ECO:0007669"/>
    <property type="project" value="UniProtKB-KW"/>
</dbReference>
<dbReference type="GO" id="GO:0009117">
    <property type="term" value="P:nucleotide metabolic process"/>
    <property type="evidence" value="ECO:0007669"/>
    <property type="project" value="UniProtKB-KW"/>
</dbReference>
<dbReference type="FunFam" id="3.90.950.10:FF:000001">
    <property type="entry name" value="dITP/XTP pyrophosphatase"/>
    <property type="match status" value="1"/>
</dbReference>
<dbReference type="GO" id="GO:0036220">
    <property type="term" value="F:ITP diphosphatase activity"/>
    <property type="evidence" value="ECO:0007669"/>
    <property type="project" value="UniProtKB-UniRule"/>
</dbReference>
<dbReference type="PANTHER" id="PTHR11067">
    <property type="entry name" value="INOSINE TRIPHOSPHATE PYROPHOSPHATASE/HAM1 PROTEIN"/>
    <property type="match status" value="1"/>
</dbReference>
<name>A0A848B497_9FIRM</name>
<dbReference type="CDD" id="cd00515">
    <property type="entry name" value="HAM1"/>
    <property type="match status" value="1"/>
</dbReference>
<dbReference type="InterPro" id="IPR029001">
    <property type="entry name" value="ITPase-like_fam"/>
</dbReference>
<evidence type="ECO:0000256" key="6">
    <source>
        <dbReference type="ARBA" id="ARBA00022842"/>
    </source>
</evidence>
<comment type="caution">
    <text evidence="10">Lacks conserved residue(s) required for the propagation of feature annotation.</text>
</comment>
<accession>A0A848B497</accession>
<feature type="binding site" evidence="10">
    <location>
        <position position="70"/>
    </location>
    <ligand>
        <name>Mg(2+)</name>
        <dbReference type="ChEBI" id="CHEBI:18420"/>
    </ligand>
</feature>
<evidence type="ECO:0000256" key="4">
    <source>
        <dbReference type="ARBA" id="ARBA00022741"/>
    </source>
</evidence>
<keyword evidence="5 10" id="KW-0378">Hydrolase</keyword>
<evidence type="ECO:0000256" key="2">
    <source>
        <dbReference type="ARBA" id="ARBA00011738"/>
    </source>
</evidence>
<feature type="binding site" evidence="10">
    <location>
        <begin position="179"/>
        <end position="180"/>
    </location>
    <ligand>
        <name>substrate</name>
    </ligand>
</feature>
<evidence type="ECO:0000313" key="13">
    <source>
        <dbReference type="Proteomes" id="UP000543804"/>
    </source>
</evidence>
<evidence type="ECO:0000256" key="8">
    <source>
        <dbReference type="ARBA" id="ARBA00051875"/>
    </source>
</evidence>
<dbReference type="Gene3D" id="3.90.950.10">
    <property type="match status" value="1"/>
</dbReference>
<keyword evidence="3 10" id="KW-0479">Metal-binding</keyword>